<dbReference type="Gene3D" id="1.10.490.10">
    <property type="entry name" value="Globins"/>
    <property type="match status" value="1"/>
</dbReference>
<dbReference type="PANTHER" id="PTHR46458:SF6">
    <property type="entry name" value="GLOBIN FAMILY PROFILE DOMAIN-CONTAINING PROTEIN"/>
    <property type="match status" value="1"/>
</dbReference>
<evidence type="ECO:0000259" key="6">
    <source>
        <dbReference type="PROSITE" id="PS01033"/>
    </source>
</evidence>
<dbReference type="WBParaSite" id="Pan_g3483.t1">
    <property type="protein sequence ID" value="Pan_g3483.t1"/>
    <property type="gene ID" value="Pan_g3483"/>
</dbReference>
<dbReference type="InterPro" id="IPR000971">
    <property type="entry name" value="Globin"/>
</dbReference>
<dbReference type="SUPFAM" id="SSF46458">
    <property type="entry name" value="Globin-like"/>
    <property type="match status" value="1"/>
</dbReference>
<keyword evidence="1 4" id="KW-0349">Heme</keyword>
<dbReference type="GO" id="GO:0046872">
    <property type="term" value="F:metal ion binding"/>
    <property type="evidence" value="ECO:0007669"/>
    <property type="project" value="UniProtKB-KW"/>
</dbReference>
<evidence type="ECO:0000313" key="8">
    <source>
        <dbReference type="WBParaSite" id="Pan_g3483.t1"/>
    </source>
</evidence>
<evidence type="ECO:0000256" key="3">
    <source>
        <dbReference type="ARBA" id="ARBA00023004"/>
    </source>
</evidence>
<dbReference type="GO" id="GO:0005344">
    <property type="term" value="F:oxygen carrier activity"/>
    <property type="evidence" value="ECO:0007669"/>
    <property type="project" value="UniProtKB-KW"/>
</dbReference>
<reference evidence="8" key="2">
    <citation type="submission" date="2020-10" db="UniProtKB">
        <authorList>
            <consortium name="WormBaseParasite"/>
        </authorList>
    </citation>
    <scope>IDENTIFICATION</scope>
</reference>
<evidence type="ECO:0000256" key="2">
    <source>
        <dbReference type="ARBA" id="ARBA00022723"/>
    </source>
</evidence>
<evidence type="ECO:0000256" key="1">
    <source>
        <dbReference type="ARBA" id="ARBA00022617"/>
    </source>
</evidence>
<dbReference type="GO" id="GO:0019825">
    <property type="term" value="F:oxygen binding"/>
    <property type="evidence" value="ECO:0007669"/>
    <property type="project" value="InterPro"/>
</dbReference>
<evidence type="ECO:0000313" key="7">
    <source>
        <dbReference type="Proteomes" id="UP000492821"/>
    </source>
</evidence>
<dbReference type="InterPro" id="IPR044399">
    <property type="entry name" value="Mb-like_M"/>
</dbReference>
<keyword evidence="3" id="KW-0408">Iron</keyword>
<dbReference type="InterPro" id="IPR012292">
    <property type="entry name" value="Globin/Proto"/>
</dbReference>
<keyword evidence="7" id="KW-1185">Reference proteome</keyword>
<evidence type="ECO:0000256" key="4">
    <source>
        <dbReference type="RuleBase" id="RU000356"/>
    </source>
</evidence>
<feature type="region of interest" description="Disordered" evidence="5">
    <location>
        <begin position="18"/>
        <end position="51"/>
    </location>
</feature>
<dbReference type="AlphaFoldDB" id="A0A7E4VX32"/>
<dbReference type="CDD" id="cd01040">
    <property type="entry name" value="Mb-like"/>
    <property type="match status" value="1"/>
</dbReference>
<keyword evidence="4" id="KW-0813">Transport</keyword>
<reference evidence="7" key="1">
    <citation type="journal article" date="2013" name="Genetics">
        <title>The draft genome and transcriptome of Panagrellus redivivus are shaped by the harsh demands of a free-living lifestyle.</title>
        <authorList>
            <person name="Srinivasan J."/>
            <person name="Dillman A.R."/>
            <person name="Macchietto M.G."/>
            <person name="Heikkinen L."/>
            <person name="Lakso M."/>
            <person name="Fracchia K.M."/>
            <person name="Antoshechkin I."/>
            <person name="Mortazavi A."/>
            <person name="Wong G."/>
            <person name="Sternberg P.W."/>
        </authorList>
    </citation>
    <scope>NUCLEOTIDE SEQUENCE [LARGE SCALE GENOMIC DNA]</scope>
    <source>
        <strain evidence="7">MT8872</strain>
    </source>
</reference>
<name>A0A7E4VX32_PANRE</name>
<organism evidence="7 8">
    <name type="scientific">Panagrellus redivivus</name>
    <name type="common">Microworm</name>
    <dbReference type="NCBI Taxonomy" id="6233"/>
    <lineage>
        <taxon>Eukaryota</taxon>
        <taxon>Metazoa</taxon>
        <taxon>Ecdysozoa</taxon>
        <taxon>Nematoda</taxon>
        <taxon>Chromadorea</taxon>
        <taxon>Rhabditida</taxon>
        <taxon>Tylenchina</taxon>
        <taxon>Panagrolaimomorpha</taxon>
        <taxon>Panagrolaimoidea</taxon>
        <taxon>Panagrolaimidae</taxon>
        <taxon>Panagrellus</taxon>
    </lineage>
</organism>
<dbReference type="PROSITE" id="PS01033">
    <property type="entry name" value="GLOBIN"/>
    <property type="match status" value="1"/>
</dbReference>
<feature type="domain" description="Globin" evidence="6">
    <location>
        <begin position="61"/>
        <end position="215"/>
    </location>
</feature>
<dbReference type="Proteomes" id="UP000492821">
    <property type="component" value="Unassembled WGS sequence"/>
</dbReference>
<dbReference type="PANTHER" id="PTHR46458">
    <property type="entry name" value="BLR2807 PROTEIN"/>
    <property type="match status" value="1"/>
</dbReference>
<keyword evidence="2" id="KW-0479">Metal-binding</keyword>
<dbReference type="Pfam" id="PF00042">
    <property type="entry name" value="Globin"/>
    <property type="match status" value="1"/>
</dbReference>
<sequence length="378" mass="42858">MIKTDHVELPTYLMSSEESDYDDAAPASVPINRSDLIEGPPESPNPIESDTASNISAMEDALGMDYIPLARGHWLFLGNNSAQGSLCRHMLLYVLQTYPQTRPMWQFSRDVDFGLDGWKEIVMEDNRFRHHAAAVQSGVSMVVDHLDDIHAMAKVLRELGAHHFFYDAWEPHFELMHEGFMDALVHLTSTLEEDLEKGWNQLWSHLKVNIGMGVAHQRQLYLTEAVTLHEMNSVRSTWDRIKDSGLEAAGQILVKEALKTYEHLLRKHMVNFPVNLPESSLAFKMFAEQVISALDTAIAIYTPSRGFYSLPSALKDFVTSCLMMEVCPTLIRKSFLAGLMHLLKTILGEDGLTEVATHTWSKIYRILEQAIIANIIRY</sequence>
<evidence type="ECO:0000256" key="5">
    <source>
        <dbReference type="SAM" id="MobiDB-lite"/>
    </source>
</evidence>
<keyword evidence="4" id="KW-0561">Oxygen transport</keyword>
<dbReference type="GO" id="GO:0020037">
    <property type="term" value="F:heme binding"/>
    <property type="evidence" value="ECO:0007669"/>
    <property type="project" value="InterPro"/>
</dbReference>
<proteinExistence type="inferred from homology"/>
<accession>A0A7E4VX32</accession>
<dbReference type="InterPro" id="IPR009050">
    <property type="entry name" value="Globin-like_sf"/>
</dbReference>
<dbReference type="InterPro" id="IPR050532">
    <property type="entry name" value="Globin-like_OT"/>
</dbReference>
<protein>
    <submittedName>
        <fullName evidence="8">GLOBIN domain-containing protein</fullName>
    </submittedName>
</protein>
<comment type="similarity">
    <text evidence="4">Belongs to the globin family.</text>
</comment>